<dbReference type="PANTHER" id="PTHR33169:SF14">
    <property type="entry name" value="TRANSCRIPTIONAL REGULATOR RV3488"/>
    <property type="match status" value="1"/>
</dbReference>
<name>A0AAU8PN11_DESK7</name>
<evidence type="ECO:0000313" key="2">
    <source>
        <dbReference type="EMBL" id="AEG13915.1"/>
    </source>
</evidence>
<reference evidence="3" key="1">
    <citation type="submission" date="2011-05" db="EMBL/GenBank/DDBJ databases">
        <title>Complete sequence of Desulfotomaculum kuznetsovii DSM 6115.</title>
        <authorList>
            <person name="Lucas S."/>
            <person name="Han J."/>
            <person name="Lapidus A."/>
            <person name="Cheng J.-F."/>
            <person name="Goodwin L."/>
            <person name="Pitluck S."/>
            <person name="Peters L."/>
            <person name="Mikhailova N."/>
            <person name="Lu M."/>
            <person name="Saunders E."/>
            <person name="Han C."/>
            <person name="Tapia R."/>
            <person name="Land M."/>
            <person name="Hauser L."/>
            <person name="Kyrpides N."/>
            <person name="Ivanova N."/>
            <person name="Pagani I."/>
            <person name="Nazina T."/>
            <person name="Ivanova A."/>
            <person name="Parshina S."/>
            <person name="Kuever J."/>
            <person name="Muyzer G."/>
            <person name="Plugge C."/>
            <person name="Stams A."/>
            <person name="Woyke T."/>
        </authorList>
    </citation>
    <scope>NUCLEOTIDE SEQUENCE [LARGE SCALE GENOMIC DNA]</scope>
    <source>
        <strain evidence="3">DSM 6115 / VKM B-1805 / 17</strain>
    </source>
</reference>
<sequence length="132" mass="15236">MCKNDCSWNLTADRLLQPVLLFLLRLKPSHGYELIQRLAQLDLLEGEADPATVYRNLRRMEQEELVISSWEATGTGPARRRYAVTPKGDELLDAWMVAVRRQKEKLEKFIQLYENHLDSEKARGGENLLPEG</sequence>
<keyword evidence="3" id="KW-1185">Reference proteome</keyword>
<evidence type="ECO:0000259" key="1">
    <source>
        <dbReference type="Pfam" id="PF03551"/>
    </source>
</evidence>
<dbReference type="Proteomes" id="UP000009229">
    <property type="component" value="Chromosome"/>
</dbReference>
<protein>
    <submittedName>
        <fullName evidence="2">Transcriptional regulator, PadR-like family</fullName>
    </submittedName>
</protein>
<dbReference type="InterPro" id="IPR052509">
    <property type="entry name" value="Metal_resp_DNA-bind_regulator"/>
</dbReference>
<gene>
    <name evidence="2" type="ordered locus">Desku_0284</name>
</gene>
<dbReference type="KEGG" id="dku:Desku_0284"/>
<proteinExistence type="predicted"/>
<dbReference type="Gene3D" id="1.10.10.10">
    <property type="entry name" value="Winged helix-like DNA-binding domain superfamily/Winged helix DNA-binding domain"/>
    <property type="match status" value="1"/>
</dbReference>
<dbReference type="Pfam" id="PF03551">
    <property type="entry name" value="PadR"/>
    <property type="match status" value="1"/>
</dbReference>
<accession>A0AAU8PN11</accession>
<dbReference type="EMBL" id="CP002770">
    <property type="protein sequence ID" value="AEG13915.1"/>
    <property type="molecule type" value="Genomic_DNA"/>
</dbReference>
<feature type="domain" description="Transcription regulator PadR N-terminal" evidence="1">
    <location>
        <begin position="20"/>
        <end position="92"/>
    </location>
</feature>
<dbReference type="AlphaFoldDB" id="A0AAU8PN11"/>
<dbReference type="SUPFAM" id="SSF46785">
    <property type="entry name" value="Winged helix' DNA-binding domain"/>
    <property type="match status" value="1"/>
</dbReference>
<dbReference type="InterPro" id="IPR036388">
    <property type="entry name" value="WH-like_DNA-bd_sf"/>
</dbReference>
<dbReference type="InterPro" id="IPR005149">
    <property type="entry name" value="Tscrpt_reg_PadR_N"/>
</dbReference>
<evidence type="ECO:0000313" key="3">
    <source>
        <dbReference type="Proteomes" id="UP000009229"/>
    </source>
</evidence>
<organism evidence="2 3">
    <name type="scientific">Desulfofundulus kuznetsovii (strain DSM 6115 / VKM B-1805 / 17)</name>
    <name type="common">Desulfotomaculum kuznetsovii</name>
    <dbReference type="NCBI Taxonomy" id="760568"/>
    <lineage>
        <taxon>Bacteria</taxon>
        <taxon>Bacillati</taxon>
        <taxon>Bacillota</taxon>
        <taxon>Clostridia</taxon>
        <taxon>Eubacteriales</taxon>
        <taxon>Peptococcaceae</taxon>
        <taxon>Desulfofundulus</taxon>
    </lineage>
</organism>
<dbReference type="RefSeq" id="WP_013821430.1">
    <property type="nucleotide sequence ID" value="NC_015573.1"/>
</dbReference>
<dbReference type="PANTHER" id="PTHR33169">
    <property type="entry name" value="PADR-FAMILY TRANSCRIPTIONAL REGULATOR"/>
    <property type="match status" value="1"/>
</dbReference>
<dbReference type="InterPro" id="IPR036390">
    <property type="entry name" value="WH_DNA-bd_sf"/>
</dbReference>